<proteinExistence type="predicted"/>
<protein>
    <submittedName>
        <fullName evidence="2">Uncharacterized protein</fullName>
    </submittedName>
</protein>
<gene>
    <name evidence="2" type="ORF">KTO63_17955</name>
</gene>
<keyword evidence="3" id="KW-1185">Reference proteome</keyword>
<sequence length="128" mass="14026">MMSKSSFLQRILCLFAISLSLCATAQFPGVETFSNSTAPGWLFTGSPNKAYLTAGVIDAEGDGYLRLTSNEHDQSGIAASGQVFPTHKGFIIEFEYLMYDGLRIFNNPANPTGDGILFLYGRFKREPV</sequence>
<name>A0A9E2W921_9BACT</name>
<evidence type="ECO:0000256" key="1">
    <source>
        <dbReference type="SAM" id="SignalP"/>
    </source>
</evidence>
<accession>A0A9E2W921</accession>
<comment type="caution">
    <text evidence="2">The sequence shown here is derived from an EMBL/GenBank/DDBJ whole genome shotgun (WGS) entry which is preliminary data.</text>
</comment>
<reference evidence="2" key="1">
    <citation type="submission" date="2021-06" db="EMBL/GenBank/DDBJ databases">
        <authorList>
            <person name="Huq M.A."/>
        </authorList>
    </citation>
    <scope>NUCLEOTIDE SEQUENCE</scope>
    <source>
        <strain evidence="2">MAH-26</strain>
    </source>
</reference>
<dbReference type="EMBL" id="JAHSPG010000014">
    <property type="protein sequence ID" value="MBV4359057.1"/>
    <property type="molecule type" value="Genomic_DNA"/>
</dbReference>
<evidence type="ECO:0000313" key="2">
    <source>
        <dbReference type="EMBL" id="MBV4359057.1"/>
    </source>
</evidence>
<evidence type="ECO:0000313" key="3">
    <source>
        <dbReference type="Proteomes" id="UP000812270"/>
    </source>
</evidence>
<dbReference type="RefSeq" id="WP_217792896.1">
    <property type="nucleotide sequence ID" value="NZ_JAHSPG010000014.1"/>
</dbReference>
<feature type="chain" id="PRO_5038528146" evidence="1">
    <location>
        <begin position="26"/>
        <end position="128"/>
    </location>
</feature>
<organism evidence="2 3">
    <name type="scientific">Pinibacter aurantiacus</name>
    <dbReference type="NCBI Taxonomy" id="2851599"/>
    <lineage>
        <taxon>Bacteria</taxon>
        <taxon>Pseudomonadati</taxon>
        <taxon>Bacteroidota</taxon>
        <taxon>Chitinophagia</taxon>
        <taxon>Chitinophagales</taxon>
        <taxon>Chitinophagaceae</taxon>
        <taxon>Pinibacter</taxon>
    </lineage>
</organism>
<feature type="signal peptide" evidence="1">
    <location>
        <begin position="1"/>
        <end position="25"/>
    </location>
</feature>
<dbReference type="AlphaFoldDB" id="A0A9E2W921"/>
<keyword evidence="1" id="KW-0732">Signal</keyword>
<dbReference type="Proteomes" id="UP000812270">
    <property type="component" value="Unassembled WGS sequence"/>
</dbReference>